<dbReference type="Pfam" id="PF16504">
    <property type="entry name" value="SP24"/>
    <property type="match status" value="1"/>
</dbReference>
<accession>A0AAE9LC09</accession>
<feature type="transmembrane region" description="Helical" evidence="1">
    <location>
        <begin position="160"/>
        <end position="189"/>
    </location>
</feature>
<dbReference type="Proteomes" id="UP001254017">
    <property type="component" value="Segment"/>
</dbReference>
<keyword evidence="1" id="KW-1133">Transmembrane helix</keyword>
<proteinExistence type="predicted"/>
<feature type="transmembrane region" description="Helical" evidence="1">
    <location>
        <begin position="76"/>
        <end position="93"/>
    </location>
</feature>
<sequence>MNNGNSKPQIASSSEVITDTVITSSQQDVKAPRSASTTKAVNSYGISVMRGGNVLGSSFLDGIYDAYSNLMSYQPLATLLMVISIFYYVSMIIDKPALTPFNLIHKNLLTARNSTTTSPGKALLSTFLLVSDTVKKYPAIAAGACAAGFPYLSKPSTRNAWIAAFLFVAIQFMNFSPLGILALSQLFFLLVQLRNPKHKMFVVAIAIICLFVGHETLSTLSASA</sequence>
<reference evidence="2" key="1">
    <citation type="journal article" date="2022" name="Virus Res.">
        <title>New insights from the virome of Halyomorpha halys (Stal, 1855).</title>
        <authorList>
            <person name="Giovannini L."/>
            <person name="Mazza G."/>
            <person name="Chitarra W."/>
            <person name="Sabbatini-Peverieri G."/>
            <person name="Sonnati C."/>
            <person name="Roversi P.F."/>
            <person name="Nerva L."/>
        </authorList>
    </citation>
    <scope>NUCLEOTIDE SEQUENCE</scope>
    <source>
        <strain evidence="2">CREA/HhNlV1</strain>
    </source>
</reference>
<evidence type="ECO:0000313" key="2">
    <source>
        <dbReference type="EMBL" id="URQ09138.1"/>
    </source>
</evidence>
<keyword evidence="1" id="KW-0472">Membrane</keyword>
<dbReference type="EMBL" id="OM650309">
    <property type="protein sequence ID" value="URQ09138.1"/>
    <property type="molecule type" value="Genomic_RNA"/>
</dbReference>
<evidence type="ECO:0000313" key="3">
    <source>
        <dbReference type="Proteomes" id="UP001254017"/>
    </source>
</evidence>
<dbReference type="InterPro" id="IPR032441">
    <property type="entry name" value="SP24"/>
</dbReference>
<organism evidence="2 3">
    <name type="scientific">Halyomorpha halys negev-like virus 1</name>
    <dbReference type="NCBI Taxonomy" id="2950332"/>
    <lineage>
        <taxon>Viruses</taxon>
        <taxon>Riboviria</taxon>
        <taxon>Negevirus</taxon>
    </lineage>
</organism>
<keyword evidence="1" id="KW-0812">Transmembrane</keyword>
<feature type="transmembrane region" description="Helical" evidence="1">
    <location>
        <begin position="201"/>
        <end position="222"/>
    </location>
</feature>
<evidence type="ECO:0000256" key="1">
    <source>
        <dbReference type="SAM" id="Phobius"/>
    </source>
</evidence>
<protein>
    <submittedName>
        <fullName evidence="2">Uncharacterized protein</fullName>
    </submittedName>
</protein>
<name>A0AAE9LC09_9VIRU</name>